<keyword evidence="2" id="KW-1185">Reference proteome</keyword>
<gene>
    <name evidence="1" type="ORF">GCM10008111_09500</name>
</gene>
<evidence type="ECO:0000313" key="2">
    <source>
        <dbReference type="Proteomes" id="UP000634667"/>
    </source>
</evidence>
<comment type="caution">
    <text evidence="1">The sequence shown here is derived from an EMBL/GenBank/DDBJ whole genome shotgun (WGS) entry which is preliminary data.</text>
</comment>
<reference evidence="2" key="1">
    <citation type="journal article" date="2019" name="Int. J. Syst. Evol. Microbiol.">
        <title>The Global Catalogue of Microorganisms (GCM) 10K type strain sequencing project: providing services to taxonomists for standard genome sequencing and annotation.</title>
        <authorList>
            <consortium name="The Broad Institute Genomics Platform"/>
            <consortium name="The Broad Institute Genome Sequencing Center for Infectious Disease"/>
            <person name="Wu L."/>
            <person name="Ma J."/>
        </authorList>
    </citation>
    <scope>NUCLEOTIDE SEQUENCE [LARGE SCALE GENOMIC DNA]</scope>
    <source>
        <strain evidence="2">KCTC 23723</strain>
    </source>
</reference>
<dbReference type="Proteomes" id="UP000634667">
    <property type="component" value="Unassembled WGS sequence"/>
</dbReference>
<dbReference type="EMBL" id="BMYR01000003">
    <property type="protein sequence ID" value="GGW55488.1"/>
    <property type="molecule type" value="Genomic_DNA"/>
</dbReference>
<sequence length="179" mass="19908">MGCDAFKGLSESEQIERTIRQEIQRNEQGLTALIAIANNTDFDGFAWRRGEPLQVRKRTAEGLALLTDVTVPEIITSAVANNVPSFSLVRYQQGWLVVFRNYLSPHCQAVYAYAYQGVLTDTPQCDEQLFAAQANGQCQAPINAQWVIFKEWFFAETLADEGNPVCQQKAAAGWEAKGS</sequence>
<organism evidence="1 2">
    <name type="scientific">Alishewanella tabrizica</name>
    <dbReference type="NCBI Taxonomy" id="671278"/>
    <lineage>
        <taxon>Bacteria</taxon>
        <taxon>Pseudomonadati</taxon>
        <taxon>Pseudomonadota</taxon>
        <taxon>Gammaproteobacteria</taxon>
        <taxon>Alteromonadales</taxon>
        <taxon>Alteromonadaceae</taxon>
        <taxon>Alishewanella</taxon>
    </lineage>
</organism>
<evidence type="ECO:0000313" key="1">
    <source>
        <dbReference type="EMBL" id="GGW55488.1"/>
    </source>
</evidence>
<accession>A0ABQ2WHJ2</accession>
<proteinExistence type="predicted"/>
<protein>
    <submittedName>
        <fullName evidence="1">Uncharacterized protein</fullName>
    </submittedName>
</protein>
<name>A0ABQ2WHJ2_9ALTE</name>